<proteinExistence type="predicted"/>
<reference evidence="2 3" key="1">
    <citation type="submission" date="2015-07" db="EMBL/GenBank/DDBJ databases">
        <title>Genome analysis of myxobacterium Chondromyces crocatus Cm c5 reveals a high potential for natural compound synthesis and the genetic basis for the loss of fruiting body formation.</title>
        <authorList>
            <person name="Zaburannyi N."/>
            <person name="Bunk B."/>
            <person name="Maier J."/>
            <person name="Overmann J."/>
            <person name="Mueller R."/>
        </authorList>
    </citation>
    <scope>NUCLEOTIDE SEQUENCE [LARGE SCALE GENOMIC DNA]</scope>
    <source>
        <strain evidence="2 3">Cm c5</strain>
    </source>
</reference>
<organism evidence="2 3">
    <name type="scientific">Chondromyces crocatus</name>
    <dbReference type="NCBI Taxonomy" id="52"/>
    <lineage>
        <taxon>Bacteria</taxon>
        <taxon>Pseudomonadati</taxon>
        <taxon>Myxococcota</taxon>
        <taxon>Polyangia</taxon>
        <taxon>Polyangiales</taxon>
        <taxon>Polyangiaceae</taxon>
        <taxon>Chondromyces</taxon>
    </lineage>
</organism>
<name>A0A0K1E5D7_CHOCO</name>
<dbReference type="AlphaFoldDB" id="A0A0K1E5D7"/>
<evidence type="ECO:0000313" key="3">
    <source>
        <dbReference type="Proteomes" id="UP000067626"/>
    </source>
</evidence>
<dbReference type="Pfam" id="PF18934">
    <property type="entry name" value="DUF5682"/>
    <property type="match status" value="1"/>
</dbReference>
<feature type="compositionally biased region" description="Acidic residues" evidence="1">
    <location>
        <begin position="122"/>
        <end position="138"/>
    </location>
</feature>
<dbReference type="Proteomes" id="UP000067626">
    <property type="component" value="Chromosome"/>
</dbReference>
<protein>
    <submittedName>
        <fullName evidence="2">Uncharacterized protein</fullName>
    </submittedName>
</protein>
<dbReference type="InterPro" id="IPR043737">
    <property type="entry name" value="DUF5682"/>
</dbReference>
<evidence type="ECO:0000313" key="2">
    <source>
        <dbReference type="EMBL" id="AKT36080.1"/>
    </source>
</evidence>
<sequence length="794" mass="85637">MDLAQLRSVHVFPVRHHSPRSSAALRAFLDQTRPSLVLVEGPSDATALLDALVDPGTVPPVAILGYRIDGTPGSSLWPFATYSPEYVAVRWAAERGARAELIDVPIGMALAPYEGEPVGHEDLDDPGSMDGDEEDDGDGFPASAAGEVVEGEDETEDVPNIYQACAEARGFRSFEEFWEASFEAPAYDPGSFRDALLAYADLVRSEGDRLVHRARDAYMARQVLERIGPDLPAERIAVVVGAAHAAAFVAGDVDFALEDELPAPVPATATLIPYSFPRLAEQLGYGAGNRAPRYYQRAHDAGCDFQRATLEVLVEFTEHLRLRGFMASLSDTIEAYRLAVRLAEIRDKAGPGLDEVREATIATLCRGDATHVDGFLWPSVIGRSVGRVASQIGKTSLQEEFWREVGQRRLPATDAPESFTLKLTNETEVGTSVFLHRLRIADIPYASYLGTQRGSGRRTPQGATVDAQTFLAQVSEAWEVQWTPATDVALVEKIVLGSTLEQVVTRGLDERLAAAGGAGDAADVMLDAVLTSCPVTVSTSLRACDRLAANDDDLPSLARAASKVAYLASFGSSRSRSSIGDHVLLPLAQKSFDRAVLRVRGGCMGNDDAVAPAKSALRTLHELALSKSYLDGRAWLEVAREITDDLGVNPSCSGLCCGLLYLAQEIDETDVAALVGLRLGGASEPLPAAAFLDGFLEVNALVMVKSRPVVEALDAFLAAIDPARFRDCLPVLRRAFSRLGATERRYLLENVLAARRIADHAQAAQAVLAEQDRQRIEEMGEDLSKAMDDLDDLL</sequence>
<dbReference type="PATRIC" id="fig|52.7.peg.209"/>
<dbReference type="OrthoDB" id="9768066at2"/>
<dbReference type="RefSeq" id="WP_050428653.1">
    <property type="nucleotide sequence ID" value="NZ_CP012159.1"/>
</dbReference>
<dbReference type="EMBL" id="CP012159">
    <property type="protein sequence ID" value="AKT36080.1"/>
    <property type="molecule type" value="Genomic_DNA"/>
</dbReference>
<gene>
    <name evidence="2" type="ORF">CMC5_001930</name>
</gene>
<dbReference type="STRING" id="52.CMC5_001930"/>
<dbReference type="KEGG" id="ccro:CMC5_001930"/>
<accession>A0A0K1E5D7</accession>
<evidence type="ECO:0000256" key="1">
    <source>
        <dbReference type="SAM" id="MobiDB-lite"/>
    </source>
</evidence>
<feature type="region of interest" description="Disordered" evidence="1">
    <location>
        <begin position="113"/>
        <end position="156"/>
    </location>
</feature>
<keyword evidence="3" id="KW-1185">Reference proteome</keyword>